<dbReference type="PANTHER" id="PTHR43409">
    <property type="entry name" value="ANAEROBIC MAGNESIUM-PROTOPORPHYRIN IX MONOMETHYL ESTER CYCLASE-RELATED"/>
    <property type="match status" value="1"/>
</dbReference>
<dbReference type="GO" id="GO:0046872">
    <property type="term" value="F:metal ion binding"/>
    <property type="evidence" value="ECO:0007669"/>
    <property type="project" value="UniProtKB-KW"/>
</dbReference>
<keyword evidence="3" id="KW-0479">Metal-binding</keyword>
<dbReference type="InterPro" id="IPR058240">
    <property type="entry name" value="rSAM_sf"/>
</dbReference>
<feature type="domain" description="Radical SAM core" evidence="6">
    <location>
        <begin position="14"/>
        <end position="248"/>
    </location>
</feature>
<evidence type="ECO:0000256" key="3">
    <source>
        <dbReference type="ARBA" id="ARBA00022723"/>
    </source>
</evidence>
<evidence type="ECO:0000256" key="5">
    <source>
        <dbReference type="ARBA" id="ARBA00023014"/>
    </source>
</evidence>
<protein>
    <submittedName>
        <fullName evidence="7">B12-binding domain-containing radical SAM protein</fullName>
    </submittedName>
</protein>
<dbReference type="GO" id="GO:0051536">
    <property type="term" value="F:iron-sulfur cluster binding"/>
    <property type="evidence" value="ECO:0007669"/>
    <property type="project" value="UniProtKB-KW"/>
</dbReference>
<evidence type="ECO:0000256" key="4">
    <source>
        <dbReference type="ARBA" id="ARBA00023004"/>
    </source>
</evidence>
<dbReference type="PANTHER" id="PTHR43409:SF4">
    <property type="entry name" value="RADICAL SAM SUPERFAMILY PROTEIN"/>
    <property type="match status" value="1"/>
</dbReference>
<evidence type="ECO:0000259" key="6">
    <source>
        <dbReference type="PROSITE" id="PS51918"/>
    </source>
</evidence>
<reference evidence="7" key="1">
    <citation type="journal article" date="2022" name="Front. Microbiol.">
        <title>New perspectives on an old grouping: The genomic and phenotypic variability of Oxalobacter formigenes and the implications for calcium oxalate stone prevention.</title>
        <authorList>
            <person name="Chmiel J.A."/>
            <person name="Carr C."/>
            <person name="Stuivenberg G.A."/>
            <person name="Venema R."/>
            <person name="Chanyi R.M."/>
            <person name="Al K.F."/>
            <person name="Giguere D."/>
            <person name="Say H."/>
            <person name="Akouris P.P."/>
            <person name="Dominguez Romero S.A."/>
            <person name="Kwong A."/>
            <person name="Tai V."/>
            <person name="Koval S.F."/>
            <person name="Razvi H."/>
            <person name="Bjazevic J."/>
            <person name="Burton J.P."/>
        </authorList>
    </citation>
    <scope>NUCLEOTIDE SEQUENCE</scope>
    <source>
        <strain evidence="7">OxK</strain>
    </source>
</reference>
<organism evidence="7">
    <name type="scientific">Oxalobacter aliiformigenes</name>
    <dbReference type="NCBI Taxonomy" id="2946593"/>
    <lineage>
        <taxon>Bacteria</taxon>
        <taxon>Pseudomonadati</taxon>
        <taxon>Pseudomonadota</taxon>
        <taxon>Betaproteobacteria</taxon>
        <taxon>Burkholderiales</taxon>
        <taxon>Oxalobacteraceae</taxon>
        <taxon>Oxalobacter</taxon>
    </lineage>
</organism>
<dbReference type="EMBL" id="CP098251">
    <property type="protein sequence ID" value="WAV91745.1"/>
    <property type="molecule type" value="Genomic_DNA"/>
</dbReference>
<dbReference type="Proteomes" id="UP001164819">
    <property type="component" value="Chromosome"/>
</dbReference>
<dbReference type="SMART" id="SM00729">
    <property type="entry name" value="Elp3"/>
    <property type="match status" value="1"/>
</dbReference>
<dbReference type="PROSITE" id="PS51918">
    <property type="entry name" value="RADICAL_SAM"/>
    <property type="match status" value="1"/>
</dbReference>
<evidence type="ECO:0000256" key="2">
    <source>
        <dbReference type="ARBA" id="ARBA00022691"/>
    </source>
</evidence>
<dbReference type="InterPro" id="IPR007197">
    <property type="entry name" value="rSAM"/>
</dbReference>
<keyword evidence="4" id="KW-0408">Iron</keyword>
<keyword evidence="2" id="KW-0949">S-adenosyl-L-methionine</keyword>
<dbReference type="SUPFAM" id="SSF102114">
    <property type="entry name" value="Radical SAM enzymes"/>
    <property type="match status" value="1"/>
</dbReference>
<dbReference type="RefSeq" id="WP_269316165.1">
    <property type="nucleotide sequence ID" value="NZ_CP098251.1"/>
</dbReference>
<gene>
    <name evidence="7" type="ORF">NB646_03075</name>
</gene>
<evidence type="ECO:0000313" key="7">
    <source>
        <dbReference type="EMBL" id="WAV91745.1"/>
    </source>
</evidence>
<dbReference type="InterPro" id="IPR006638">
    <property type="entry name" value="Elp3/MiaA/NifB-like_rSAM"/>
</dbReference>
<keyword evidence="5" id="KW-0411">Iron-sulfur</keyword>
<dbReference type="InterPro" id="IPR013785">
    <property type="entry name" value="Aldolase_TIM"/>
</dbReference>
<proteinExistence type="predicted"/>
<dbReference type="SFLD" id="SFLDG01095">
    <property type="entry name" value="Uncharacterised_Radical_SAM_Su"/>
    <property type="match status" value="1"/>
</dbReference>
<dbReference type="Pfam" id="PF04055">
    <property type="entry name" value="Radical_SAM"/>
    <property type="match status" value="1"/>
</dbReference>
<evidence type="ECO:0000256" key="1">
    <source>
        <dbReference type="ARBA" id="ARBA00001966"/>
    </source>
</evidence>
<dbReference type="SFLD" id="SFLDS00029">
    <property type="entry name" value="Radical_SAM"/>
    <property type="match status" value="1"/>
</dbReference>
<dbReference type="InterPro" id="IPR051198">
    <property type="entry name" value="BchE-like"/>
</dbReference>
<accession>A0A9E9LCT2</accession>
<sequence>MQYIPVRYIEPVFRPPSEAHSLILQVTNGCSWNKCTYCDMYTQPQKRFSVKPEEDVLREIEWFSQRYSGIKRVFLADGDVIALPARRLLFILDTIRQYLPEVTRISSYCSPRNVTRKSDEELKALYDAGLRQVYVGAESGDDFVLKSINKGETHQSTVDSLNRLADAGIKRSVMIINGVGGTRFSEQHALNSALLANRTQPEFLAALVLNLPHGEARFQQGYNGQFIKMNQHERFLEMRQFVNALELKSTIFRSDHASNQLVLKGTLGKDKERLLQEIDLAIEHPDEAQLRPEWIRPF</sequence>
<comment type="cofactor">
    <cofactor evidence="1">
        <name>[4Fe-4S] cluster</name>
        <dbReference type="ChEBI" id="CHEBI:49883"/>
    </cofactor>
</comment>
<dbReference type="AlphaFoldDB" id="A0A9E9LCT2"/>
<dbReference type="Gene3D" id="3.20.20.70">
    <property type="entry name" value="Aldolase class I"/>
    <property type="match status" value="1"/>
</dbReference>
<name>A0A9E9LCT2_9BURK</name>
<dbReference type="GO" id="GO:0003824">
    <property type="term" value="F:catalytic activity"/>
    <property type="evidence" value="ECO:0007669"/>
    <property type="project" value="InterPro"/>
</dbReference>
<dbReference type="SFLD" id="SFLDG01082">
    <property type="entry name" value="B12-binding_domain_containing"/>
    <property type="match status" value="1"/>
</dbReference>
<dbReference type="CDD" id="cd01335">
    <property type="entry name" value="Radical_SAM"/>
    <property type="match status" value="1"/>
</dbReference>